<dbReference type="InterPro" id="IPR013783">
    <property type="entry name" value="Ig-like_fold"/>
</dbReference>
<protein>
    <submittedName>
        <fullName evidence="9">Uncharacterized protein</fullName>
    </submittedName>
</protein>
<comment type="similarity">
    <text evidence="1">Belongs to the glycosyl hydrolase 28 family.</text>
</comment>
<keyword evidence="3" id="KW-0378">Hydrolase</keyword>
<evidence type="ECO:0000256" key="6">
    <source>
        <dbReference type="ARBA" id="ARBA00023295"/>
    </source>
</evidence>
<comment type="function">
    <text evidence="8">Pectinolytic enzyme involved in the degradation of xylogalacturonan (xga), a galacturonan backbone heavily substituted with xylose, and which is one important component of the hairy regions of pectin. Activity requires a galacturonic acid backbone substituted with xylose.</text>
</comment>
<evidence type="ECO:0000256" key="3">
    <source>
        <dbReference type="ARBA" id="ARBA00022801"/>
    </source>
</evidence>
<dbReference type="InterPro" id="IPR011050">
    <property type="entry name" value="Pectin_lyase_fold/virulence"/>
</dbReference>
<dbReference type="Gene3D" id="2.160.20.10">
    <property type="entry name" value="Single-stranded right-handed beta-helix, Pectin lyase-like"/>
    <property type="match status" value="1"/>
</dbReference>
<accession>A0A5J4QQZ1</accession>
<dbReference type="CDD" id="cd14948">
    <property type="entry name" value="BACON"/>
    <property type="match status" value="1"/>
</dbReference>
<reference evidence="9" key="1">
    <citation type="submission" date="2019-03" db="EMBL/GenBank/DDBJ databases">
        <title>Single cell metagenomics reveals metabolic interactions within the superorganism composed of flagellate Streblomastix strix and complex community of Bacteroidetes bacteria on its surface.</title>
        <authorList>
            <person name="Treitli S.C."/>
            <person name="Kolisko M."/>
            <person name="Husnik F."/>
            <person name="Keeling P."/>
            <person name="Hampl V."/>
        </authorList>
    </citation>
    <scope>NUCLEOTIDE SEQUENCE</scope>
    <source>
        <strain evidence="9">STM</strain>
    </source>
</reference>
<name>A0A5J4QQZ1_9ZZZZ</name>
<evidence type="ECO:0000313" key="9">
    <source>
        <dbReference type="EMBL" id="KAA6323290.1"/>
    </source>
</evidence>
<evidence type="ECO:0000256" key="5">
    <source>
        <dbReference type="ARBA" id="ARBA00023277"/>
    </source>
</evidence>
<evidence type="ECO:0000256" key="7">
    <source>
        <dbReference type="ARBA" id="ARBA00023326"/>
    </source>
</evidence>
<evidence type="ECO:0000256" key="8">
    <source>
        <dbReference type="ARBA" id="ARBA00037278"/>
    </source>
</evidence>
<keyword evidence="4" id="KW-0325">Glycoprotein</keyword>
<evidence type="ECO:0000256" key="1">
    <source>
        <dbReference type="ARBA" id="ARBA00008834"/>
    </source>
</evidence>
<organism evidence="9">
    <name type="scientific">termite gut metagenome</name>
    <dbReference type="NCBI Taxonomy" id="433724"/>
    <lineage>
        <taxon>unclassified sequences</taxon>
        <taxon>metagenomes</taxon>
        <taxon>organismal metagenomes</taxon>
    </lineage>
</organism>
<dbReference type="AlphaFoldDB" id="A0A5J4QQZ1"/>
<evidence type="ECO:0000256" key="4">
    <source>
        <dbReference type="ARBA" id="ARBA00023180"/>
    </source>
</evidence>
<keyword evidence="7" id="KW-0624">Polysaccharide degradation</keyword>
<keyword evidence="5" id="KW-0119">Carbohydrate metabolism</keyword>
<keyword evidence="6" id="KW-0326">Glycosidase</keyword>
<gene>
    <name evidence="9" type="ORF">EZS27_027258</name>
</gene>
<sequence>MNRFLKSSVFFLWAIFSFACEKDKPAVMDVMQSDKSQHFDGAAADKSVTVMTNREITDIKVSVSSNETKTWCTAILVKNQDQVTLYISVTQNNKSEVREAEIKLEHTGLPSINIQVVQSGMNPSVRQLVVHPVPQEILTSHHNNDYTVFVRLPGQEWQDLYEYKVMVDMDNPQPASMVQFDFAGTVELKVAVNKGTVSDVKIRPIIRGLQPRIAENVIYLTLSEPEKLSLEVNGDRYHNLHIFANELETEQPDSNDPNVVYFGEGVHTSKDSSGNFNITSNKIVYLAPGAVVRGKFACNNVENVRFIGRGIIDNPQRGFEINFSRNIEINGITVINPEHYTVWGGQTDGLKIRNLKSFSCQKWSDGIDLMSCSNVDIQDIFMRNSDDCIAVYAHRWNYYGDVRNYTVKNAILWADVAHPINIGLHGDTSNDGNVIEKLQFSDIDILEHDEYYSEYQGCMAFSVGDYNLVKDVTFENIRVEHIQRGQLFNLRILFNTEFSFGIGRGIENVTFRNIYYDGCCENPSVIAGYDAQRIVDGVLFENIVIRGKRIKSFDEGNIRVGNFTNNITLK</sequence>
<evidence type="ECO:0000256" key="2">
    <source>
        <dbReference type="ARBA" id="ARBA00022737"/>
    </source>
</evidence>
<dbReference type="EMBL" id="SNRY01002839">
    <property type="protein sequence ID" value="KAA6323290.1"/>
    <property type="molecule type" value="Genomic_DNA"/>
</dbReference>
<dbReference type="GO" id="GO:0000272">
    <property type="term" value="P:polysaccharide catabolic process"/>
    <property type="evidence" value="ECO:0007669"/>
    <property type="project" value="UniProtKB-KW"/>
</dbReference>
<dbReference type="PROSITE" id="PS51257">
    <property type="entry name" value="PROKAR_LIPOPROTEIN"/>
    <property type="match status" value="1"/>
</dbReference>
<dbReference type="InterPro" id="IPR024361">
    <property type="entry name" value="BACON"/>
</dbReference>
<keyword evidence="2" id="KW-0677">Repeat</keyword>
<dbReference type="InterPro" id="IPR000743">
    <property type="entry name" value="Glyco_hydro_28"/>
</dbReference>
<dbReference type="InterPro" id="IPR012334">
    <property type="entry name" value="Pectin_lyas_fold"/>
</dbReference>
<dbReference type="GO" id="GO:0004650">
    <property type="term" value="F:polygalacturonase activity"/>
    <property type="evidence" value="ECO:0007669"/>
    <property type="project" value="InterPro"/>
</dbReference>
<dbReference type="PANTHER" id="PTHR31736:SF9">
    <property type="entry name" value="ENDO-XYLOGALACTURONAN HYDROLASE A-RELATED"/>
    <property type="match status" value="1"/>
</dbReference>
<dbReference type="SUPFAM" id="SSF51126">
    <property type="entry name" value="Pectin lyase-like"/>
    <property type="match status" value="1"/>
</dbReference>
<proteinExistence type="inferred from homology"/>
<dbReference type="Pfam" id="PF00295">
    <property type="entry name" value="Glyco_hydro_28"/>
    <property type="match status" value="1"/>
</dbReference>
<comment type="caution">
    <text evidence="9">The sequence shown here is derived from an EMBL/GenBank/DDBJ whole genome shotgun (WGS) entry which is preliminary data.</text>
</comment>
<dbReference type="PANTHER" id="PTHR31736">
    <property type="match status" value="1"/>
</dbReference>
<dbReference type="Gene3D" id="2.60.40.10">
    <property type="entry name" value="Immunoglobulins"/>
    <property type="match status" value="1"/>
</dbReference>